<dbReference type="STRING" id="1798.AWC30_13930"/>
<feature type="domain" description="Zinc-ribbon" evidence="7">
    <location>
        <begin position="27"/>
        <end position="48"/>
    </location>
</feature>
<dbReference type="Proteomes" id="UP000193090">
    <property type="component" value="Unassembled WGS sequence"/>
</dbReference>
<evidence type="ECO:0000256" key="5">
    <source>
        <dbReference type="SAM" id="Phobius"/>
    </source>
</evidence>
<evidence type="ECO:0000256" key="1">
    <source>
        <dbReference type="ARBA" id="ARBA00004141"/>
    </source>
</evidence>
<dbReference type="OrthoDB" id="4625746at2"/>
<evidence type="ECO:0000256" key="3">
    <source>
        <dbReference type="ARBA" id="ARBA00022989"/>
    </source>
</evidence>
<dbReference type="GO" id="GO:0016020">
    <property type="term" value="C:membrane"/>
    <property type="evidence" value="ECO:0007669"/>
    <property type="project" value="UniProtKB-SubCell"/>
</dbReference>
<name>A0A1X2EGL8_9MYCO</name>
<feature type="transmembrane region" description="Helical" evidence="5">
    <location>
        <begin position="106"/>
        <end position="126"/>
    </location>
</feature>
<feature type="transmembrane region" description="Helical" evidence="5">
    <location>
        <begin position="79"/>
        <end position="100"/>
    </location>
</feature>
<evidence type="ECO:0000259" key="6">
    <source>
        <dbReference type="Pfam" id="PF06271"/>
    </source>
</evidence>
<dbReference type="RefSeq" id="WP_085110798.1">
    <property type="nucleotide sequence ID" value="NZ_JACKSN010000181.1"/>
</dbReference>
<protein>
    <recommendedName>
        <fullName evidence="10">RDD domain-containing protein</fullName>
    </recommendedName>
</protein>
<keyword evidence="2 5" id="KW-0812">Transmembrane</keyword>
<evidence type="ECO:0000259" key="7">
    <source>
        <dbReference type="Pfam" id="PF13240"/>
    </source>
</evidence>
<evidence type="ECO:0008006" key="10">
    <source>
        <dbReference type="Google" id="ProtNLM"/>
    </source>
</evidence>
<feature type="domain" description="RDD" evidence="6">
    <location>
        <begin position="72"/>
        <end position="184"/>
    </location>
</feature>
<keyword evidence="4 5" id="KW-0472">Membrane</keyword>
<evidence type="ECO:0000313" key="9">
    <source>
        <dbReference type="Proteomes" id="UP000193090"/>
    </source>
</evidence>
<sequence>MPCRPGGWRGTISEQPLGDGSGGLQRFCPFCGATNPPGAHFCTACGEALDAGPTAAGPAEALEVPSAPVRLAGRAVRSVAALLDLAAMLSPALPLAAVATVFKVPAVVYIVVPLAFALVWAWLQVWQAVGGTSFGKAILGLRLIRTADHRAPGIARTLGRSAVFILTAGLAGLPVLNGRPGLHDRVSGLTVLDVVNGADPLGPRRRRWADRRGAGQD</sequence>
<organism evidence="8 9">
    <name type="scientific">Mycolicibacillus trivialis</name>
    <dbReference type="NCBI Taxonomy" id="1798"/>
    <lineage>
        <taxon>Bacteria</taxon>
        <taxon>Bacillati</taxon>
        <taxon>Actinomycetota</taxon>
        <taxon>Actinomycetes</taxon>
        <taxon>Mycobacteriales</taxon>
        <taxon>Mycobacteriaceae</taxon>
        <taxon>Mycolicibacillus</taxon>
    </lineage>
</organism>
<dbReference type="Pfam" id="PF06271">
    <property type="entry name" value="RDD"/>
    <property type="match status" value="1"/>
</dbReference>
<comment type="subcellular location">
    <subcellularLocation>
        <location evidence="1">Membrane</location>
        <topology evidence="1">Multi-pass membrane protein</topology>
    </subcellularLocation>
</comment>
<reference evidence="8 9" key="1">
    <citation type="submission" date="2016-01" db="EMBL/GenBank/DDBJ databases">
        <title>The new phylogeny of the genus Mycobacterium.</title>
        <authorList>
            <person name="Tarcisio F."/>
            <person name="Conor M."/>
            <person name="Antonella G."/>
            <person name="Elisabetta G."/>
            <person name="Giulia F.S."/>
            <person name="Sara T."/>
            <person name="Anna F."/>
            <person name="Clotilde B."/>
            <person name="Roberto B."/>
            <person name="Veronica D.S."/>
            <person name="Fabio R."/>
            <person name="Monica P."/>
            <person name="Olivier J."/>
            <person name="Enrico T."/>
            <person name="Nicola S."/>
        </authorList>
    </citation>
    <scope>NUCLEOTIDE SEQUENCE [LARGE SCALE GENOMIC DNA]</scope>
    <source>
        <strain evidence="8 9">DSM 44153</strain>
    </source>
</reference>
<accession>A0A1X2EGL8</accession>
<proteinExistence type="predicted"/>
<evidence type="ECO:0000313" key="8">
    <source>
        <dbReference type="EMBL" id="ORX01309.1"/>
    </source>
</evidence>
<keyword evidence="3 5" id="KW-1133">Transmembrane helix</keyword>
<gene>
    <name evidence="8" type="ORF">AWC30_13930</name>
</gene>
<keyword evidence="9" id="KW-1185">Reference proteome</keyword>
<dbReference type="AlphaFoldDB" id="A0A1X2EGL8"/>
<dbReference type="EMBL" id="LQPZ01000038">
    <property type="protein sequence ID" value="ORX01309.1"/>
    <property type="molecule type" value="Genomic_DNA"/>
</dbReference>
<evidence type="ECO:0000256" key="4">
    <source>
        <dbReference type="ARBA" id="ARBA00023136"/>
    </source>
</evidence>
<dbReference type="Pfam" id="PF13240">
    <property type="entry name" value="Zn_Ribbon_1"/>
    <property type="match status" value="1"/>
</dbReference>
<dbReference type="InterPro" id="IPR010432">
    <property type="entry name" value="RDD"/>
</dbReference>
<dbReference type="InterPro" id="IPR026870">
    <property type="entry name" value="Zinc_ribbon_dom"/>
</dbReference>
<comment type="caution">
    <text evidence="8">The sequence shown here is derived from an EMBL/GenBank/DDBJ whole genome shotgun (WGS) entry which is preliminary data.</text>
</comment>
<evidence type="ECO:0000256" key="2">
    <source>
        <dbReference type="ARBA" id="ARBA00022692"/>
    </source>
</evidence>